<evidence type="ECO:0000256" key="6">
    <source>
        <dbReference type="ARBA" id="ARBA00022679"/>
    </source>
</evidence>
<keyword evidence="13" id="KW-1185">Reference proteome</keyword>
<dbReference type="Proteomes" id="UP001302719">
    <property type="component" value="Chromosome"/>
</dbReference>
<keyword evidence="7 10" id="KW-0119">Carbohydrate metabolism</keyword>
<evidence type="ECO:0000256" key="4">
    <source>
        <dbReference type="ARBA" id="ARBA00020295"/>
    </source>
</evidence>
<dbReference type="RefSeq" id="WP_312640820.1">
    <property type="nucleotide sequence ID" value="NZ_CP116967.1"/>
</dbReference>
<dbReference type="Pfam" id="PF02446">
    <property type="entry name" value="Glyco_hydro_77"/>
    <property type="match status" value="1"/>
</dbReference>
<dbReference type="PANTHER" id="PTHR32438">
    <property type="entry name" value="4-ALPHA-GLUCANOTRANSFERASE DPE1, CHLOROPLASTIC/AMYLOPLASTIC"/>
    <property type="match status" value="1"/>
</dbReference>
<evidence type="ECO:0000256" key="5">
    <source>
        <dbReference type="ARBA" id="ARBA00022676"/>
    </source>
</evidence>
<dbReference type="GO" id="GO:0004134">
    <property type="term" value="F:4-alpha-glucanotransferase activity"/>
    <property type="evidence" value="ECO:0007669"/>
    <property type="project" value="UniProtKB-EC"/>
</dbReference>
<organism evidence="12 13">
    <name type="scientific">Candidatus Nitrospira allomarina</name>
    <dbReference type="NCBI Taxonomy" id="3020900"/>
    <lineage>
        <taxon>Bacteria</taxon>
        <taxon>Pseudomonadati</taxon>
        <taxon>Nitrospirota</taxon>
        <taxon>Nitrospiria</taxon>
        <taxon>Nitrospirales</taxon>
        <taxon>Nitrospiraceae</taxon>
        <taxon>Nitrospira</taxon>
    </lineage>
</organism>
<evidence type="ECO:0000256" key="7">
    <source>
        <dbReference type="ARBA" id="ARBA00023277"/>
    </source>
</evidence>
<reference evidence="12 13" key="1">
    <citation type="submission" date="2023-01" db="EMBL/GenBank/DDBJ databases">
        <title>Cultivation and genomic characterization of new, ubiquitous marine nitrite-oxidizing bacteria from the Nitrospirales.</title>
        <authorList>
            <person name="Mueller A.J."/>
            <person name="Daebeler A."/>
            <person name="Herbold C.W."/>
            <person name="Kirkegaard R.H."/>
            <person name="Daims H."/>
        </authorList>
    </citation>
    <scope>NUCLEOTIDE SEQUENCE [LARGE SCALE GENOMIC DNA]</scope>
    <source>
        <strain evidence="12 13">VA</strain>
    </source>
</reference>
<dbReference type="InterPro" id="IPR017853">
    <property type="entry name" value="GH"/>
</dbReference>
<comment type="catalytic activity">
    <reaction evidence="1 10">
        <text>Transfers a segment of a (1-&gt;4)-alpha-D-glucan to a new position in an acceptor, which may be glucose or a (1-&gt;4)-alpha-D-glucan.</text>
        <dbReference type="EC" id="2.4.1.25"/>
    </reaction>
</comment>
<accession>A0AA96GBF2</accession>
<evidence type="ECO:0000256" key="2">
    <source>
        <dbReference type="ARBA" id="ARBA00005684"/>
    </source>
</evidence>
<dbReference type="EMBL" id="CP116967">
    <property type="protein sequence ID" value="WNM56915.1"/>
    <property type="molecule type" value="Genomic_DNA"/>
</dbReference>
<dbReference type="Pfam" id="PF21226">
    <property type="entry name" value="MalQ_N"/>
    <property type="match status" value="1"/>
</dbReference>
<evidence type="ECO:0000313" key="12">
    <source>
        <dbReference type="EMBL" id="WNM56915.1"/>
    </source>
</evidence>
<sequence length="744" mass="84850">MTTMNNFELTTKPIWQLGRQYGIEPVYFDGLGVERQVTIPHLQQVLASMGVKASSKKDILDSLAHAVSRTWTQVIESVVVRYPSDAPFMLALSLPLEDISLEKVSLVIQVTDEKGGSRRLSLPGSRGKVTSEKTIRGVKYVQVHFPLSGKFSLGYFRLSVRVKLYAERIVEGQALLIVAPKKCYLPPSPKRAWGISLQLYGLRSHRNWGIGDFRDLEEVMKVAGTRWGVATIGVNPLHIPAVGLTSPYSPSSRLFWSPMYLNLEGVEEWRTSARLRQKAKSAKFQQRLQQFRESPLVDYEAVGKLKWTILEELFRVFRRHHLQPMHPTARGRAFTRFVSGFNPHLTMFCTFQVLTERLGTVAWRTWPNSFRHPQSPDVEVFQRSHATRIQFYQYVQWLCELQLQNLDRVAKKHSLSFGLYHDLPVGIHPEGADAWVFQRQLASEITVGAPPDSFNLNGQSWGLVVPNPVRLREDGYRFLRETLRQNMRHGGVLRIDHALGLFRMFWVPQGGTGKDGVYVRTYVDEMLAVLALESVRQKVMVVGEDLGAVTPVIREKLDAAGLLSYRLLFFERKNGGEMSPPHAYPEQALVAATTHDLPTLKGFWVGRDIMIKQAGGVYLRKKDCKQDRQQRAEDRKQLWEALHREGLCAAEPIPANLSDDMLQAMYRYLARTPSRLLIVQLEDLLAELDTPNLPGAPESVYPSWRVRIGRDLTAWLNDPAILSFTKAMQRERRKGGRKHQIDRE</sequence>
<dbReference type="InterPro" id="IPR048458">
    <property type="entry name" value="MalQ_N"/>
</dbReference>
<dbReference type="EC" id="2.4.1.25" evidence="3 10"/>
<comment type="similarity">
    <text evidence="2 10">Belongs to the disproportionating enzyme family.</text>
</comment>
<dbReference type="Gene3D" id="3.20.20.80">
    <property type="entry name" value="Glycosidases"/>
    <property type="match status" value="1"/>
</dbReference>
<gene>
    <name evidence="12" type="primary">malQ</name>
    <name evidence="12" type="ORF">PP769_13120</name>
</gene>
<dbReference type="PANTHER" id="PTHR32438:SF5">
    <property type="entry name" value="4-ALPHA-GLUCANOTRANSFERASE DPE1, CHLOROPLASTIC_AMYLOPLASTIC"/>
    <property type="match status" value="1"/>
</dbReference>
<evidence type="ECO:0000259" key="11">
    <source>
        <dbReference type="Pfam" id="PF21226"/>
    </source>
</evidence>
<dbReference type="SUPFAM" id="SSF51445">
    <property type="entry name" value="(Trans)glycosidases"/>
    <property type="match status" value="1"/>
</dbReference>
<evidence type="ECO:0000313" key="13">
    <source>
        <dbReference type="Proteomes" id="UP001302719"/>
    </source>
</evidence>
<dbReference type="GO" id="GO:0005975">
    <property type="term" value="P:carbohydrate metabolic process"/>
    <property type="evidence" value="ECO:0007669"/>
    <property type="project" value="InterPro"/>
</dbReference>
<feature type="domain" description="MalQ N-terminal beta-sandwich" evidence="11">
    <location>
        <begin position="103"/>
        <end position="180"/>
    </location>
</feature>
<dbReference type="KEGG" id="nall:PP769_13120"/>
<evidence type="ECO:0000256" key="9">
    <source>
        <dbReference type="ARBA" id="ARBA00031501"/>
    </source>
</evidence>
<dbReference type="AlphaFoldDB" id="A0AA96GBF2"/>
<keyword evidence="6 10" id="KW-0808">Transferase</keyword>
<keyword evidence="5 10" id="KW-0328">Glycosyltransferase</keyword>
<proteinExistence type="inferred from homology"/>
<evidence type="ECO:0000256" key="3">
    <source>
        <dbReference type="ARBA" id="ARBA00012560"/>
    </source>
</evidence>
<dbReference type="NCBIfam" id="TIGR00217">
    <property type="entry name" value="malQ"/>
    <property type="match status" value="1"/>
</dbReference>
<protein>
    <recommendedName>
        <fullName evidence="4 10">4-alpha-glucanotransferase</fullName>
        <ecNumber evidence="3 10">2.4.1.25</ecNumber>
    </recommendedName>
    <alternativeName>
        <fullName evidence="8 10">Amylomaltase</fullName>
    </alternativeName>
    <alternativeName>
        <fullName evidence="9 10">Disproportionating enzyme</fullName>
    </alternativeName>
</protein>
<name>A0AA96GBF2_9BACT</name>
<evidence type="ECO:0000256" key="1">
    <source>
        <dbReference type="ARBA" id="ARBA00000439"/>
    </source>
</evidence>
<evidence type="ECO:0000256" key="10">
    <source>
        <dbReference type="RuleBase" id="RU361207"/>
    </source>
</evidence>
<dbReference type="InterPro" id="IPR003385">
    <property type="entry name" value="Glyco_hydro_77"/>
</dbReference>
<evidence type="ECO:0000256" key="8">
    <source>
        <dbReference type="ARBA" id="ARBA00031423"/>
    </source>
</evidence>